<dbReference type="PANTHER" id="PTHR37446">
    <property type="entry name" value="CLAUDIN-LIKE IN CAENORHABDITIS"/>
    <property type="match status" value="1"/>
</dbReference>
<organism evidence="2 3">
    <name type="scientific">Pristionchus fissidentatus</name>
    <dbReference type="NCBI Taxonomy" id="1538716"/>
    <lineage>
        <taxon>Eukaryota</taxon>
        <taxon>Metazoa</taxon>
        <taxon>Ecdysozoa</taxon>
        <taxon>Nematoda</taxon>
        <taxon>Chromadorea</taxon>
        <taxon>Rhabditida</taxon>
        <taxon>Rhabditina</taxon>
        <taxon>Diplogasteromorpha</taxon>
        <taxon>Diplogasteroidea</taxon>
        <taxon>Neodiplogasteridae</taxon>
        <taxon>Pristionchus</taxon>
    </lineage>
</organism>
<protein>
    <submittedName>
        <fullName evidence="2">Uncharacterized protein</fullName>
    </submittedName>
</protein>
<evidence type="ECO:0000313" key="2">
    <source>
        <dbReference type="EMBL" id="GMT28160.1"/>
    </source>
</evidence>
<keyword evidence="1" id="KW-0812">Transmembrane</keyword>
<comment type="caution">
    <text evidence="2">The sequence shown here is derived from an EMBL/GenBank/DDBJ whole genome shotgun (WGS) entry which is preliminary data.</text>
</comment>
<keyword evidence="1" id="KW-1133">Transmembrane helix</keyword>
<feature type="transmembrane region" description="Helical" evidence="1">
    <location>
        <begin position="74"/>
        <end position="99"/>
    </location>
</feature>
<dbReference type="EMBL" id="BTSY01000005">
    <property type="protein sequence ID" value="GMT28160.1"/>
    <property type="molecule type" value="Genomic_DNA"/>
</dbReference>
<proteinExistence type="predicted"/>
<dbReference type="PANTHER" id="PTHR37446:SF1">
    <property type="entry name" value="CLAUDIN"/>
    <property type="match status" value="1"/>
</dbReference>
<name>A0AAV5W8X1_9BILA</name>
<dbReference type="Proteomes" id="UP001432322">
    <property type="component" value="Unassembled WGS sequence"/>
</dbReference>
<sequence length="194" mass="20974">MCSFAVQIIYGIVGTIVLGMTITSLAMDSWTRVSDKDFSGLLCPIDKVQKAIENKGDFSQYCSFNFDQFKGMDYASQIILITIILAIVAEIMCLTYNFFTACACCCKTVLLPVLTGLSLITVLLLGAAVGVYVNQNEGRIGEFEKYMDDAQKAGITKDLIGQGNSFIFATVAFIGAILNTIVSFVAIFCAATLV</sequence>
<keyword evidence="3" id="KW-1185">Reference proteome</keyword>
<feature type="transmembrane region" description="Helical" evidence="1">
    <location>
        <begin position="7"/>
        <end position="27"/>
    </location>
</feature>
<dbReference type="AlphaFoldDB" id="A0AAV5W8X1"/>
<keyword evidence="1" id="KW-0472">Membrane</keyword>
<evidence type="ECO:0000256" key="1">
    <source>
        <dbReference type="SAM" id="Phobius"/>
    </source>
</evidence>
<evidence type="ECO:0000313" key="3">
    <source>
        <dbReference type="Proteomes" id="UP001432322"/>
    </source>
</evidence>
<accession>A0AAV5W8X1</accession>
<feature type="transmembrane region" description="Helical" evidence="1">
    <location>
        <begin position="111"/>
        <end position="133"/>
    </location>
</feature>
<feature type="transmembrane region" description="Helical" evidence="1">
    <location>
        <begin position="166"/>
        <end position="193"/>
    </location>
</feature>
<gene>
    <name evidence="2" type="ORF">PFISCL1PPCAC_19457</name>
</gene>
<reference evidence="2" key="1">
    <citation type="submission" date="2023-10" db="EMBL/GenBank/DDBJ databases">
        <title>Genome assembly of Pristionchus species.</title>
        <authorList>
            <person name="Yoshida K."/>
            <person name="Sommer R.J."/>
        </authorList>
    </citation>
    <scope>NUCLEOTIDE SEQUENCE</scope>
    <source>
        <strain evidence="2">RS5133</strain>
    </source>
</reference>